<dbReference type="InterPro" id="IPR036388">
    <property type="entry name" value="WH-like_DNA-bd_sf"/>
</dbReference>
<evidence type="ECO:0000313" key="2">
    <source>
        <dbReference type="Proteomes" id="UP000014127"/>
    </source>
</evidence>
<comment type="caution">
    <text evidence="1">The sequence shown here is derived from an EMBL/GenBank/DDBJ whole genome shotgun (WGS) entry which is preliminary data.</text>
</comment>
<proteinExistence type="predicted"/>
<dbReference type="HOGENOM" id="CLU_169549_1_0_9"/>
<dbReference type="SUPFAM" id="SSF46955">
    <property type="entry name" value="Putative DNA-binding domain"/>
    <property type="match status" value="1"/>
</dbReference>
<gene>
    <name evidence="1" type="ORF">OMK_01680</name>
</gene>
<keyword evidence="2" id="KW-1185">Reference proteome</keyword>
<dbReference type="RefSeq" id="WP_016172846.1">
    <property type="nucleotide sequence ID" value="NZ_ASWK01000001.1"/>
</dbReference>
<dbReference type="STRING" id="44009.RV01_GL000989"/>
<evidence type="ECO:0008006" key="3">
    <source>
        <dbReference type="Google" id="ProtNLM"/>
    </source>
</evidence>
<evidence type="ECO:0000313" key="1">
    <source>
        <dbReference type="EMBL" id="EOT40765.1"/>
    </source>
</evidence>
<protein>
    <recommendedName>
        <fullName evidence="3">Helix-turn-helix domain-containing protein</fullName>
    </recommendedName>
</protein>
<dbReference type="InterPro" id="IPR009061">
    <property type="entry name" value="DNA-bd_dom_put_sf"/>
</dbReference>
<dbReference type="Gene3D" id="1.10.10.10">
    <property type="entry name" value="Winged helix-like DNA-binding domain superfamily/Winged helix DNA-binding domain"/>
    <property type="match status" value="1"/>
</dbReference>
<dbReference type="eggNOG" id="ENOG5032UWV">
    <property type="taxonomic scope" value="Bacteria"/>
</dbReference>
<organism evidence="1 2">
    <name type="scientific">Enterococcus dispar ATCC 51266</name>
    <dbReference type="NCBI Taxonomy" id="1139219"/>
    <lineage>
        <taxon>Bacteria</taxon>
        <taxon>Bacillati</taxon>
        <taxon>Bacillota</taxon>
        <taxon>Bacilli</taxon>
        <taxon>Lactobacillales</taxon>
        <taxon>Enterococcaceae</taxon>
        <taxon>Enterococcus</taxon>
    </lineage>
</organism>
<dbReference type="AlphaFoldDB" id="S1NCX1"/>
<dbReference type="Proteomes" id="UP000014127">
    <property type="component" value="Unassembled WGS sequence"/>
</dbReference>
<dbReference type="PATRIC" id="fig|1139219.3.peg.1639"/>
<sequence length="96" mass="10939">MSGFQVLLDDKQSKELQQYIFSLAQESISKAVQNVGLDKDFLNQKEMSDWLGVSPNTLKIYVREGMPIITMGGRKFYSKREVTKFMLSKQRGGLDA</sequence>
<accession>S1NCX1</accession>
<dbReference type="EMBL" id="AHYR01000006">
    <property type="protein sequence ID" value="EOT40765.1"/>
    <property type="molecule type" value="Genomic_DNA"/>
</dbReference>
<name>S1NCX1_9ENTE</name>
<dbReference type="OrthoDB" id="2194156at2"/>
<reference evidence="1 2" key="1">
    <citation type="submission" date="2013-03" db="EMBL/GenBank/DDBJ databases">
        <title>The Genome Sequence of Enterococcus dispar ATCC_51266 (Illumina only assembly).</title>
        <authorList>
            <consortium name="The Broad Institute Genomics Platform"/>
            <consortium name="The Broad Institute Genome Sequencing Center for Infectious Disease"/>
            <person name="Earl A."/>
            <person name="Russ C."/>
            <person name="Gilmore M."/>
            <person name="Surin D."/>
            <person name="Walker B."/>
            <person name="Young S."/>
            <person name="Zeng Q."/>
            <person name="Gargeya S."/>
            <person name="Fitzgerald M."/>
            <person name="Haas B."/>
            <person name="Abouelleil A."/>
            <person name="Allen A.W."/>
            <person name="Alvarado L."/>
            <person name="Arachchi H.M."/>
            <person name="Berlin A.M."/>
            <person name="Chapman S.B."/>
            <person name="Gainer-Dewar J."/>
            <person name="Goldberg J."/>
            <person name="Griggs A."/>
            <person name="Gujja S."/>
            <person name="Hansen M."/>
            <person name="Howarth C."/>
            <person name="Imamovic A."/>
            <person name="Ireland A."/>
            <person name="Larimer J."/>
            <person name="McCowan C."/>
            <person name="Murphy C."/>
            <person name="Pearson M."/>
            <person name="Poon T.W."/>
            <person name="Priest M."/>
            <person name="Roberts A."/>
            <person name="Saif S."/>
            <person name="Shea T."/>
            <person name="Sisk P."/>
            <person name="Sykes S."/>
            <person name="Wortman J."/>
            <person name="Nusbaum C."/>
            <person name="Birren B."/>
        </authorList>
    </citation>
    <scope>NUCLEOTIDE SEQUENCE [LARGE SCALE GENOMIC DNA]</scope>
    <source>
        <strain evidence="1 2">ATCC 51266</strain>
    </source>
</reference>